<evidence type="ECO:0000259" key="10">
    <source>
        <dbReference type="Pfam" id="PF01568"/>
    </source>
</evidence>
<reference evidence="11" key="1">
    <citation type="submission" date="2019-02" db="EMBL/GenBank/DDBJ databases">
        <authorList>
            <person name="Gruber-Vodicka R. H."/>
            <person name="Seah K. B. B."/>
        </authorList>
    </citation>
    <scope>NUCLEOTIDE SEQUENCE</scope>
    <source>
        <strain evidence="11">BECK_BZ131</strain>
    </source>
</reference>
<dbReference type="InterPro" id="IPR006657">
    <property type="entry name" value="MoPterin_dinucl-bd_dom"/>
</dbReference>
<keyword evidence="5" id="KW-0560">Oxidoreductase</keyword>
<dbReference type="EMBL" id="CAADFE010000032">
    <property type="protein sequence ID" value="VFJ72204.1"/>
    <property type="molecule type" value="Genomic_DNA"/>
</dbReference>
<sequence length="787" mass="88146">MDKGKKARRSYRHVDRRRGTGDGIGIHWYSESCHRPIRNDNHTGSEPERDCRNPVEGPRQDLAKNSRTRPTGFHTKSDHNAVNLPINLPEEPEKTIMKKHTVCRLCSACCPVIAEVVDEKLVSAKRKSFLEEEKRIPCAKLNASADIVYSPERLTKPLIREEGKGSGGLANFREASWDEALDRVAKSFQRHKQESGAHSIAWLRGMAADWGAPWDYSNRLMNLFGSPNTIGNGSICFVARDMAHSFVYGSMAFPEPKNSKCIIVWGKNDRNTTLGAAEGILYAKEHGAKLIVIDPIETGIAQKADIRLSIRPGHDGLLAMAMIHEIIAADLYDKEFVATHTTGFERLEKAAENFSANAVAEEIWLDADTIRKVARIYATTHPACIIDGNGLDMHRNVFDTTRAVAMLNALTGNLDKTGGNVLPQPIPVRNIQERDKLPLDPPPVTRDYPLFNDFSETWGSQVQNSVIDSILGGEPYPVKMVVVQSGNPLITMANSTRIRKAFEQLETLVVIDMFMTETARLADVILPASSCFEKTQLNRASIRNNPIFLQDAVIPPIGDSWPDWKIIFELGKRLGLEKAFPWESAEEAIDYQLEPVGVDVARLRESPKGFRVEEIMYEKYRKRPFGTPSGKVEFHSETLEKSGFSGVPFEAGEIDNPIGFAEREKDYPILAISGSRDIRFTNSQFRNIPSLLRNEAGCVVDIHPRDADKKELRDQDLVKIETPKGEIEMPIRISTVVRPGTVRIAWGWGEYDLKFNLNRLTEDDEKSAITGTPTCRSFMCRVTKIAL</sequence>
<name>A0A450TU23_9GAMM</name>
<evidence type="ECO:0000256" key="1">
    <source>
        <dbReference type="ARBA" id="ARBA00001942"/>
    </source>
</evidence>
<dbReference type="InterPro" id="IPR006656">
    <property type="entry name" value="Mopterin_OxRdtase"/>
</dbReference>
<evidence type="ECO:0000256" key="4">
    <source>
        <dbReference type="ARBA" id="ARBA00022723"/>
    </source>
</evidence>
<accession>A0A450TU23</accession>
<comment type="cofactor">
    <cofactor evidence="1">
        <name>Mo-bis(molybdopterin guanine dinucleotide)</name>
        <dbReference type="ChEBI" id="CHEBI:60539"/>
    </cofactor>
</comment>
<dbReference type="PANTHER" id="PTHR43742:SF6">
    <property type="entry name" value="OXIDOREDUCTASE YYAE-RELATED"/>
    <property type="match status" value="1"/>
</dbReference>
<evidence type="ECO:0000313" key="11">
    <source>
        <dbReference type="EMBL" id="VFJ72204.1"/>
    </source>
</evidence>
<dbReference type="Pfam" id="PF01568">
    <property type="entry name" value="Molydop_binding"/>
    <property type="match status" value="1"/>
</dbReference>
<dbReference type="SUPFAM" id="SSF53706">
    <property type="entry name" value="Formate dehydrogenase/DMSO reductase, domains 1-3"/>
    <property type="match status" value="1"/>
</dbReference>
<evidence type="ECO:0000256" key="6">
    <source>
        <dbReference type="ARBA" id="ARBA00023004"/>
    </source>
</evidence>
<dbReference type="SUPFAM" id="SSF50692">
    <property type="entry name" value="ADC-like"/>
    <property type="match status" value="1"/>
</dbReference>
<dbReference type="GO" id="GO:0051536">
    <property type="term" value="F:iron-sulfur cluster binding"/>
    <property type="evidence" value="ECO:0007669"/>
    <property type="project" value="UniProtKB-KW"/>
</dbReference>
<comment type="similarity">
    <text evidence="2">Belongs to the prokaryotic molybdopterin-containing oxidoreductase family.</text>
</comment>
<feature type="domain" description="Molybdopterin dinucleotide-binding" evidence="10">
    <location>
        <begin position="674"/>
        <end position="776"/>
    </location>
</feature>
<evidence type="ECO:0000256" key="3">
    <source>
        <dbReference type="ARBA" id="ARBA00022505"/>
    </source>
</evidence>
<dbReference type="InterPro" id="IPR006655">
    <property type="entry name" value="Mopterin_OxRdtase_prok_CS"/>
</dbReference>
<dbReference type="InterPro" id="IPR050612">
    <property type="entry name" value="Prok_Mopterin_Oxidored"/>
</dbReference>
<evidence type="ECO:0000256" key="2">
    <source>
        <dbReference type="ARBA" id="ARBA00010312"/>
    </source>
</evidence>
<dbReference type="Gene3D" id="3.40.50.740">
    <property type="match status" value="1"/>
</dbReference>
<keyword evidence="7" id="KW-0411">Iron-sulfur</keyword>
<dbReference type="InterPro" id="IPR009010">
    <property type="entry name" value="Asp_de-COase-like_dom_sf"/>
</dbReference>
<evidence type="ECO:0000256" key="7">
    <source>
        <dbReference type="ARBA" id="ARBA00023014"/>
    </source>
</evidence>
<dbReference type="GO" id="GO:0016491">
    <property type="term" value="F:oxidoreductase activity"/>
    <property type="evidence" value="ECO:0007669"/>
    <property type="project" value="UniProtKB-KW"/>
</dbReference>
<keyword evidence="6" id="KW-0408">Iron</keyword>
<organism evidence="11">
    <name type="scientific">Candidatus Kentrum sp. FW</name>
    <dbReference type="NCBI Taxonomy" id="2126338"/>
    <lineage>
        <taxon>Bacteria</taxon>
        <taxon>Pseudomonadati</taxon>
        <taxon>Pseudomonadota</taxon>
        <taxon>Gammaproteobacteria</taxon>
        <taxon>Candidatus Kentrum</taxon>
    </lineage>
</organism>
<dbReference type="Gene3D" id="2.20.25.90">
    <property type="entry name" value="ADC-like domains"/>
    <property type="match status" value="1"/>
</dbReference>
<evidence type="ECO:0000259" key="9">
    <source>
        <dbReference type="Pfam" id="PF00384"/>
    </source>
</evidence>
<feature type="domain" description="Molybdopterin oxidoreductase" evidence="9">
    <location>
        <begin position="153"/>
        <end position="573"/>
    </location>
</feature>
<dbReference type="PANTHER" id="PTHR43742">
    <property type="entry name" value="TRIMETHYLAMINE-N-OXIDE REDUCTASE"/>
    <property type="match status" value="1"/>
</dbReference>
<feature type="region of interest" description="Disordered" evidence="8">
    <location>
        <begin position="35"/>
        <end position="81"/>
    </location>
</feature>
<dbReference type="GO" id="GO:0043546">
    <property type="term" value="F:molybdopterin cofactor binding"/>
    <property type="evidence" value="ECO:0007669"/>
    <property type="project" value="InterPro"/>
</dbReference>
<dbReference type="Gene3D" id="3.40.228.10">
    <property type="entry name" value="Dimethylsulfoxide Reductase, domain 2"/>
    <property type="match status" value="1"/>
</dbReference>
<evidence type="ECO:0000256" key="8">
    <source>
        <dbReference type="SAM" id="MobiDB-lite"/>
    </source>
</evidence>
<gene>
    <name evidence="11" type="ORF">BECKFW1821C_GA0114237_103240</name>
</gene>
<dbReference type="Pfam" id="PF00384">
    <property type="entry name" value="Molybdopterin"/>
    <property type="match status" value="1"/>
</dbReference>
<dbReference type="Gene3D" id="2.40.40.20">
    <property type="match status" value="1"/>
</dbReference>
<dbReference type="GO" id="GO:0046872">
    <property type="term" value="F:metal ion binding"/>
    <property type="evidence" value="ECO:0007669"/>
    <property type="project" value="UniProtKB-KW"/>
</dbReference>
<dbReference type="AlphaFoldDB" id="A0A450TU23"/>
<keyword evidence="4" id="KW-0479">Metal-binding</keyword>
<protein>
    <submittedName>
        <fullName evidence="11">Anaerobic selenocysteine-containing dehydrogenase</fullName>
    </submittedName>
</protein>
<keyword evidence="3" id="KW-0500">Molybdenum</keyword>
<evidence type="ECO:0000256" key="5">
    <source>
        <dbReference type="ARBA" id="ARBA00023002"/>
    </source>
</evidence>
<dbReference type="PROSITE" id="PS00490">
    <property type="entry name" value="MOLYBDOPTERIN_PROK_2"/>
    <property type="match status" value="1"/>
</dbReference>
<proteinExistence type="inferred from homology"/>
<feature type="compositionally biased region" description="Basic and acidic residues" evidence="8">
    <location>
        <begin position="35"/>
        <end position="64"/>
    </location>
</feature>